<accession>A0A9W9WIM9</accession>
<evidence type="ECO:0000313" key="2">
    <source>
        <dbReference type="EMBL" id="KAJ5465743.1"/>
    </source>
</evidence>
<feature type="region of interest" description="Disordered" evidence="1">
    <location>
        <begin position="70"/>
        <end position="142"/>
    </location>
</feature>
<name>A0A9W9WIM9_9EURO</name>
<reference evidence="2" key="1">
    <citation type="submission" date="2022-12" db="EMBL/GenBank/DDBJ databases">
        <authorList>
            <person name="Petersen C."/>
        </authorList>
    </citation>
    <scope>NUCLEOTIDE SEQUENCE</scope>
    <source>
        <strain evidence="2">IBT 17660</strain>
    </source>
</reference>
<dbReference type="OrthoDB" id="4367988at2759"/>
<gene>
    <name evidence="2" type="ORF">N7530_009530</name>
</gene>
<dbReference type="Proteomes" id="UP001147760">
    <property type="component" value="Unassembled WGS sequence"/>
</dbReference>
<evidence type="ECO:0000256" key="1">
    <source>
        <dbReference type="SAM" id="MobiDB-lite"/>
    </source>
</evidence>
<evidence type="ECO:0000313" key="3">
    <source>
        <dbReference type="Proteomes" id="UP001147760"/>
    </source>
</evidence>
<proteinExistence type="predicted"/>
<organism evidence="2 3">
    <name type="scientific">Penicillium desertorum</name>
    <dbReference type="NCBI Taxonomy" id="1303715"/>
    <lineage>
        <taxon>Eukaryota</taxon>
        <taxon>Fungi</taxon>
        <taxon>Dikarya</taxon>
        <taxon>Ascomycota</taxon>
        <taxon>Pezizomycotina</taxon>
        <taxon>Eurotiomycetes</taxon>
        <taxon>Eurotiomycetidae</taxon>
        <taxon>Eurotiales</taxon>
        <taxon>Aspergillaceae</taxon>
        <taxon>Penicillium</taxon>
    </lineage>
</organism>
<sequence>MACDRVILLSPGRSWGQESQAIGRCLRPPDALFQTLIINIGERPLQEIMVKLLNNIQPQVNACYATEPPWMHISPRSPPRAKAAKDKLDSDGGGSTGPDIWLPKRSKDDDKYSTYVPDTESEANSDSGAEDNEEVGDSGDELFDTIDLGRSLEKILTFNVKINVRESWKEFADRHQPDDNTRYLMALLEFPDQKSWSVEDLEDSGYLHLGLLLLYNHISGIPTVHLGSSIHTQYPDIPEESCRYQQDTWNARGAQDEGDEGVPEADCG</sequence>
<dbReference type="AlphaFoldDB" id="A0A9W9WIM9"/>
<dbReference type="EMBL" id="JAPWDO010000006">
    <property type="protein sequence ID" value="KAJ5465743.1"/>
    <property type="molecule type" value="Genomic_DNA"/>
</dbReference>
<feature type="compositionally biased region" description="Acidic residues" evidence="1">
    <location>
        <begin position="119"/>
        <end position="142"/>
    </location>
</feature>
<keyword evidence="3" id="KW-1185">Reference proteome</keyword>
<comment type="caution">
    <text evidence="2">The sequence shown here is derived from an EMBL/GenBank/DDBJ whole genome shotgun (WGS) entry which is preliminary data.</text>
</comment>
<reference evidence="2" key="2">
    <citation type="journal article" date="2023" name="IMA Fungus">
        <title>Comparative genomic study of the Penicillium genus elucidates a diverse pangenome and 15 lateral gene transfer events.</title>
        <authorList>
            <person name="Petersen C."/>
            <person name="Sorensen T."/>
            <person name="Nielsen M.R."/>
            <person name="Sondergaard T.E."/>
            <person name="Sorensen J.L."/>
            <person name="Fitzpatrick D.A."/>
            <person name="Frisvad J.C."/>
            <person name="Nielsen K.L."/>
        </authorList>
    </citation>
    <scope>NUCLEOTIDE SEQUENCE</scope>
    <source>
        <strain evidence="2">IBT 17660</strain>
    </source>
</reference>
<evidence type="ECO:0008006" key="4">
    <source>
        <dbReference type="Google" id="ProtNLM"/>
    </source>
</evidence>
<protein>
    <recommendedName>
        <fullName evidence="4">Helicase C-terminal domain-containing protein</fullName>
    </recommendedName>
</protein>